<dbReference type="Pfam" id="PF14700">
    <property type="entry name" value="RPOL_N"/>
    <property type="match status" value="1"/>
</dbReference>
<gene>
    <name evidence="3" type="ORF">QCA50_019861</name>
</gene>
<dbReference type="InterPro" id="IPR037159">
    <property type="entry name" value="RNA_POL_N_sf"/>
</dbReference>
<feature type="region of interest" description="Disordered" evidence="1">
    <location>
        <begin position="35"/>
        <end position="57"/>
    </location>
</feature>
<dbReference type="Proteomes" id="UP001385951">
    <property type="component" value="Unassembled WGS sequence"/>
</dbReference>
<evidence type="ECO:0000256" key="1">
    <source>
        <dbReference type="SAM" id="MobiDB-lite"/>
    </source>
</evidence>
<reference evidence="3 4" key="1">
    <citation type="submission" date="2022-09" db="EMBL/GenBank/DDBJ databases">
        <authorList>
            <person name="Palmer J.M."/>
        </authorList>
    </citation>
    <scope>NUCLEOTIDE SEQUENCE [LARGE SCALE GENOMIC DNA]</scope>
    <source>
        <strain evidence="3 4">DSM 7382</strain>
    </source>
</reference>
<evidence type="ECO:0000313" key="4">
    <source>
        <dbReference type="Proteomes" id="UP001385951"/>
    </source>
</evidence>
<organism evidence="3 4">
    <name type="scientific">Cerrena zonata</name>
    <dbReference type="NCBI Taxonomy" id="2478898"/>
    <lineage>
        <taxon>Eukaryota</taxon>
        <taxon>Fungi</taxon>
        <taxon>Dikarya</taxon>
        <taxon>Basidiomycota</taxon>
        <taxon>Agaricomycotina</taxon>
        <taxon>Agaricomycetes</taxon>
        <taxon>Polyporales</taxon>
        <taxon>Cerrenaceae</taxon>
        <taxon>Cerrena</taxon>
    </lineage>
</organism>
<proteinExistence type="predicted"/>
<dbReference type="Gene3D" id="1.10.1320.10">
    <property type="entry name" value="DNA-directed RNA polymerase, N-terminal domain"/>
    <property type="match status" value="1"/>
</dbReference>
<dbReference type="EMBL" id="JASBNA010000094">
    <property type="protein sequence ID" value="KAK7677152.1"/>
    <property type="molecule type" value="Genomic_DNA"/>
</dbReference>
<dbReference type="InterPro" id="IPR029262">
    <property type="entry name" value="RPOL_N"/>
</dbReference>
<dbReference type="AlphaFoldDB" id="A0AAW0FBE5"/>
<comment type="caution">
    <text evidence="3">The sequence shown here is derived from an EMBL/GenBank/DDBJ whole genome shotgun (WGS) entry which is preliminary data.</text>
</comment>
<dbReference type="SUPFAM" id="SSF56672">
    <property type="entry name" value="DNA/RNA polymerases"/>
    <property type="match status" value="1"/>
</dbReference>
<evidence type="ECO:0000313" key="3">
    <source>
        <dbReference type="EMBL" id="KAK7677152.1"/>
    </source>
</evidence>
<evidence type="ECO:0000259" key="2">
    <source>
        <dbReference type="Pfam" id="PF14700"/>
    </source>
</evidence>
<feature type="domain" description="DNA-directed RNA polymerase N-terminal" evidence="2">
    <location>
        <begin position="339"/>
        <end position="455"/>
    </location>
</feature>
<accession>A0AAW0FBE5</accession>
<protein>
    <recommendedName>
        <fullName evidence="2">DNA-directed RNA polymerase N-terminal domain-containing protein</fullName>
    </recommendedName>
</protein>
<sequence>MIPLARRSAHKFETTLLSYSRQSLPRPYRLYTTPTKSAHAQAMPASSHLGSDAPLPYLPPSLSRELSKTKEMTGFLHEHQDLTILPTPLPVDSEDNSTMIFPDTTVQNTISIVEACVHDLHDVPRARTVFERLRRTHKGDSSLQVGLYNAMLDAYIEMAATKQPERRSHWVEDACALYEVMETGRDKVNPTANTTVDMPTPIQLLRAMIDRQIPASLVVSDRAIKTSDEATEAIKHLSKAAVDMNLSKVVNELGMAEVFGTQIPDALDEVPEATPVMRPKKQDEVRAIHAADGSVTDIDVPEVLPQVDHEVPFNLENLRKHLAQVVLARRVLPEDVAARQKLLEESVYDVAVERLKHQAELFDEIGLASKGLGNNDLRKWMWDWHQKLKERIRAETDMLVQDEQKFSTEKQHTRLSPFLTLLKPEKLSLITILELMNQISSSRESRGIKIARALLSCRESR</sequence>
<name>A0AAW0FBE5_9APHY</name>
<dbReference type="InterPro" id="IPR043502">
    <property type="entry name" value="DNA/RNA_pol_sf"/>
</dbReference>
<keyword evidence="4" id="KW-1185">Reference proteome</keyword>